<dbReference type="AlphaFoldDB" id="A0A918IZV4"/>
<dbReference type="Proteomes" id="UP000620224">
    <property type="component" value="Unassembled WGS sequence"/>
</dbReference>
<keyword evidence="3" id="KW-1185">Reference proteome</keyword>
<organism evidence="2 3">
    <name type="scientific">Streptomyces lucensis JCM 4490</name>
    <dbReference type="NCBI Taxonomy" id="1306176"/>
    <lineage>
        <taxon>Bacteria</taxon>
        <taxon>Bacillati</taxon>
        <taxon>Actinomycetota</taxon>
        <taxon>Actinomycetes</taxon>
        <taxon>Kitasatosporales</taxon>
        <taxon>Streptomycetaceae</taxon>
        <taxon>Streptomyces</taxon>
    </lineage>
</organism>
<comment type="caution">
    <text evidence="2">The sequence shown here is derived from an EMBL/GenBank/DDBJ whole genome shotgun (WGS) entry which is preliminary data.</text>
</comment>
<name>A0A918IZV4_9ACTN</name>
<keyword evidence="1" id="KW-0812">Transmembrane</keyword>
<keyword evidence="1" id="KW-0472">Membrane</keyword>
<dbReference type="EMBL" id="BMUE01000002">
    <property type="protein sequence ID" value="GGW40026.1"/>
    <property type="molecule type" value="Genomic_DNA"/>
</dbReference>
<protein>
    <submittedName>
        <fullName evidence="2">Uncharacterized protein</fullName>
    </submittedName>
</protein>
<evidence type="ECO:0000313" key="2">
    <source>
        <dbReference type="EMBL" id="GGW40026.1"/>
    </source>
</evidence>
<feature type="transmembrane region" description="Helical" evidence="1">
    <location>
        <begin position="36"/>
        <end position="61"/>
    </location>
</feature>
<evidence type="ECO:0000256" key="1">
    <source>
        <dbReference type="SAM" id="Phobius"/>
    </source>
</evidence>
<evidence type="ECO:0000313" key="3">
    <source>
        <dbReference type="Proteomes" id="UP000620224"/>
    </source>
</evidence>
<accession>A0A918IZV4</accession>
<reference evidence="2" key="2">
    <citation type="submission" date="2020-09" db="EMBL/GenBank/DDBJ databases">
        <authorList>
            <person name="Sun Q."/>
            <person name="Ohkuma M."/>
        </authorList>
    </citation>
    <scope>NUCLEOTIDE SEQUENCE</scope>
    <source>
        <strain evidence="2">JCM 4490</strain>
    </source>
</reference>
<proteinExistence type="predicted"/>
<keyword evidence="1" id="KW-1133">Transmembrane helix</keyword>
<gene>
    <name evidence="2" type="ORF">GCM10010503_15570</name>
</gene>
<reference evidence="2" key="1">
    <citation type="journal article" date="2014" name="Int. J. Syst. Evol. Microbiol.">
        <title>Complete genome sequence of Corynebacterium casei LMG S-19264T (=DSM 44701T), isolated from a smear-ripened cheese.</title>
        <authorList>
            <consortium name="US DOE Joint Genome Institute (JGI-PGF)"/>
            <person name="Walter F."/>
            <person name="Albersmeier A."/>
            <person name="Kalinowski J."/>
            <person name="Ruckert C."/>
        </authorList>
    </citation>
    <scope>NUCLEOTIDE SEQUENCE</scope>
    <source>
        <strain evidence="2">JCM 4490</strain>
    </source>
</reference>
<sequence length="90" mass="9483">MTTATGVTIAQAYQCFSHDRLSAETRAGRGDFSPRAVLSVCPGLAAVVMVIGSFAAEVWWFPQPRGAPFGAAAGKRVSPGLRVLRLPCGY</sequence>